<keyword evidence="3" id="KW-1185">Reference proteome</keyword>
<name>A0A8J5G289_ZINOF</name>
<feature type="region of interest" description="Disordered" evidence="1">
    <location>
        <begin position="18"/>
        <end position="46"/>
    </location>
</feature>
<gene>
    <name evidence="2" type="ORF">ZIOFF_045025</name>
</gene>
<proteinExistence type="predicted"/>
<reference evidence="2 3" key="1">
    <citation type="submission" date="2020-08" db="EMBL/GenBank/DDBJ databases">
        <title>Plant Genome Project.</title>
        <authorList>
            <person name="Zhang R.-G."/>
        </authorList>
    </citation>
    <scope>NUCLEOTIDE SEQUENCE [LARGE SCALE GENOMIC DNA]</scope>
    <source>
        <tissue evidence="2">Rhizome</tissue>
    </source>
</reference>
<evidence type="ECO:0000313" key="2">
    <source>
        <dbReference type="EMBL" id="KAG6497137.1"/>
    </source>
</evidence>
<comment type="caution">
    <text evidence="2">The sequence shown here is derived from an EMBL/GenBank/DDBJ whole genome shotgun (WGS) entry which is preliminary data.</text>
</comment>
<feature type="compositionally biased region" description="Acidic residues" evidence="1">
    <location>
        <begin position="35"/>
        <end position="46"/>
    </location>
</feature>
<evidence type="ECO:0000256" key="1">
    <source>
        <dbReference type="SAM" id="MobiDB-lite"/>
    </source>
</evidence>
<sequence>MMGIFTIFSGYLPKPRHLQPDKKLEEVTDKRRDDDGYDDLEREEEEEGIVVVVEQFKPINHPIEPSEDDRPMKHPLPFSSMEEGELTKTFIENLRKMAESPKGNEGGIRWKTSKLADRKRQHYDQGHPLLPSSNYNFFQVFQQCKDFEA</sequence>
<dbReference type="PANTHER" id="PTHR34196:SF4">
    <property type="entry name" value="OS06G0208200 PROTEIN"/>
    <property type="match status" value="1"/>
</dbReference>
<dbReference type="EMBL" id="JACMSC010000012">
    <property type="protein sequence ID" value="KAG6497137.1"/>
    <property type="molecule type" value="Genomic_DNA"/>
</dbReference>
<feature type="region of interest" description="Disordered" evidence="1">
    <location>
        <begin position="60"/>
        <end position="82"/>
    </location>
</feature>
<dbReference type="AlphaFoldDB" id="A0A8J5G289"/>
<feature type="compositionally biased region" description="Basic and acidic residues" evidence="1">
    <location>
        <begin position="18"/>
        <end position="34"/>
    </location>
</feature>
<organism evidence="2 3">
    <name type="scientific">Zingiber officinale</name>
    <name type="common">Ginger</name>
    <name type="synonym">Amomum zingiber</name>
    <dbReference type="NCBI Taxonomy" id="94328"/>
    <lineage>
        <taxon>Eukaryota</taxon>
        <taxon>Viridiplantae</taxon>
        <taxon>Streptophyta</taxon>
        <taxon>Embryophyta</taxon>
        <taxon>Tracheophyta</taxon>
        <taxon>Spermatophyta</taxon>
        <taxon>Magnoliopsida</taxon>
        <taxon>Liliopsida</taxon>
        <taxon>Zingiberales</taxon>
        <taxon>Zingiberaceae</taxon>
        <taxon>Zingiber</taxon>
    </lineage>
</organism>
<dbReference type="Proteomes" id="UP000734854">
    <property type="component" value="Unassembled WGS sequence"/>
</dbReference>
<evidence type="ECO:0000313" key="3">
    <source>
        <dbReference type="Proteomes" id="UP000734854"/>
    </source>
</evidence>
<accession>A0A8J5G289</accession>
<protein>
    <submittedName>
        <fullName evidence="2">Uncharacterized protein</fullName>
    </submittedName>
</protein>
<dbReference type="PANTHER" id="PTHR34196">
    <property type="entry name" value="OS02G0697700 PROTEIN"/>
    <property type="match status" value="1"/>
</dbReference>